<keyword evidence="1" id="KW-0472">Membrane</keyword>
<reference evidence="2" key="1">
    <citation type="submission" date="2012-11" db="EMBL/GenBank/DDBJ databases">
        <title>Permanent draft genomes of Rhodopirellula europaea strain SH398 and 6C.</title>
        <authorList>
            <person name="Richter M."/>
            <person name="Richter-Heitmann T."/>
            <person name="Frank C."/>
            <person name="Harder J."/>
            <person name="Glockner F.O."/>
        </authorList>
    </citation>
    <scope>NUCLEOTIDE SEQUENCE</scope>
    <source>
        <strain evidence="2">6C</strain>
    </source>
</reference>
<dbReference type="EMBL" id="ANMO01000120">
    <property type="protein sequence ID" value="EMB16334.1"/>
    <property type="molecule type" value="Genomic_DNA"/>
</dbReference>
<organism evidence="2 3">
    <name type="scientific">Rhodopirellula europaea 6C</name>
    <dbReference type="NCBI Taxonomy" id="1263867"/>
    <lineage>
        <taxon>Bacteria</taxon>
        <taxon>Pseudomonadati</taxon>
        <taxon>Planctomycetota</taxon>
        <taxon>Planctomycetia</taxon>
        <taxon>Pirellulales</taxon>
        <taxon>Pirellulaceae</taxon>
        <taxon>Rhodopirellula</taxon>
    </lineage>
</organism>
<proteinExistence type="predicted"/>
<reference evidence="2" key="2">
    <citation type="journal article" date="2013" name="Mar. Genomics">
        <title>Expression of sulfatases in Rhodopirellula baltica and the diversity of sulfatases in the genus Rhodopirellula.</title>
        <authorList>
            <person name="Wegner C.E."/>
            <person name="Richter-Heitmann T."/>
            <person name="Klindworth A."/>
            <person name="Klockow C."/>
            <person name="Richter M."/>
            <person name="Achstetter T."/>
            <person name="Glockner F.O."/>
            <person name="Harder J."/>
        </authorList>
    </citation>
    <scope>NUCLEOTIDE SEQUENCE [LARGE SCALE GENOMIC DNA]</scope>
    <source>
        <strain evidence="2">6C</strain>
    </source>
</reference>
<evidence type="ECO:0000313" key="2">
    <source>
        <dbReference type="EMBL" id="EMB16334.1"/>
    </source>
</evidence>
<sequence length="61" mass="6639">MFLFQEPFIYLTIGTGIIVAEISMVILKSVHAKSVQSKPIEYEPKPFHTGVVIGGMIFGAG</sequence>
<dbReference type="AlphaFoldDB" id="M2B296"/>
<evidence type="ECO:0000256" key="1">
    <source>
        <dbReference type="SAM" id="Phobius"/>
    </source>
</evidence>
<accession>M2B296</accession>
<keyword evidence="3" id="KW-1185">Reference proteome</keyword>
<dbReference type="Proteomes" id="UP000011529">
    <property type="component" value="Unassembled WGS sequence"/>
</dbReference>
<keyword evidence="1" id="KW-0812">Transmembrane</keyword>
<evidence type="ECO:0000313" key="3">
    <source>
        <dbReference type="Proteomes" id="UP000011529"/>
    </source>
</evidence>
<keyword evidence="1" id="KW-1133">Transmembrane helix</keyword>
<protein>
    <submittedName>
        <fullName evidence="2">Uncharacterized protein</fullName>
    </submittedName>
</protein>
<dbReference type="RefSeq" id="WP_008657097.1">
    <property type="nucleotide sequence ID" value="NZ_ANMO01000120.1"/>
</dbReference>
<comment type="caution">
    <text evidence="2">The sequence shown here is derived from an EMBL/GenBank/DDBJ whole genome shotgun (WGS) entry which is preliminary data.</text>
</comment>
<gene>
    <name evidence="2" type="ORF">RE6C_02699</name>
</gene>
<name>M2B296_9BACT</name>
<feature type="transmembrane region" description="Helical" evidence="1">
    <location>
        <begin position="7"/>
        <end position="27"/>
    </location>
</feature>
<dbReference type="PATRIC" id="fig|1263867.3.peg.2882"/>